<evidence type="ECO:0000313" key="1">
    <source>
        <dbReference type="EMBL" id="HED30472.1"/>
    </source>
</evidence>
<organism evidence="1">
    <name type="scientific">Prosthecochloris aestuarii</name>
    <dbReference type="NCBI Taxonomy" id="1102"/>
    <lineage>
        <taxon>Bacteria</taxon>
        <taxon>Pseudomonadati</taxon>
        <taxon>Chlorobiota</taxon>
        <taxon>Chlorobiia</taxon>
        <taxon>Chlorobiales</taxon>
        <taxon>Chlorobiaceae</taxon>
        <taxon>Prosthecochloris</taxon>
    </lineage>
</organism>
<dbReference type="Gene3D" id="3.40.50.1820">
    <property type="entry name" value="alpha/beta hydrolase"/>
    <property type="match status" value="1"/>
</dbReference>
<sequence length="245" mass="27750">MGRYRKGPGTAFAGGVQVKSEWIVERNFSKVAVLFNGWGMDAQTAYWLMQNGPVPDGIDILVCWDYRDPQLSPTVRERVEGYDEVIVISWSLGVAGAMSSGLCRVDRAVAFNGTRQPLGRETGIDEGLFQATLDTWSEASRQRFMRRICGGNEALDRFRDAVPLRSVEEQKEELRCIQDRILSETESCDCRWDYSRAIVGGRDLIFPADVQKSAWNGYDVLVVDDMPHVPWLRFDSWQEVLACVQ</sequence>
<dbReference type="InterPro" id="IPR029058">
    <property type="entry name" value="AB_hydrolase_fold"/>
</dbReference>
<proteinExistence type="predicted"/>
<dbReference type="AlphaFoldDB" id="A0A831WP44"/>
<dbReference type="Proteomes" id="UP000886335">
    <property type="component" value="Unassembled WGS sequence"/>
</dbReference>
<accession>A0A831WP44</accession>
<gene>
    <name evidence="1" type="ORF">ENN50_02025</name>
</gene>
<protein>
    <submittedName>
        <fullName evidence="1">DUF452 family protein</fullName>
    </submittedName>
</protein>
<comment type="caution">
    <text evidence="1">The sequence shown here is derived from an EMBL/GenBank/DDBJ whole genome shotgun (WGS) entry which is preliminary data.</text>
</comment>
<dbReference type="Pfam" id="PF04301">
    <property type="entry name" value="BioG"/>
    <property type="match status" value="1"/>
</dbReference>
<dbReference type="SUPFAM" id="SSF53474">
    <property type="entry name" value="alpha/beta-Hydrolases"/>
    <property type="match status" value="1"/>
</dbReference>
<name>A0A831WP44_PROAE</name>
<reference evidence="1" key="1">
    <citation type="journal article" date="2020" name="mSystems">
        <title>Genome- and Community-Level Interaction Insights into Carbon Utilization and Element Cycling Functions of Hydrothermarchaeota in Hydrothermal Sediment.</title>
        <authorList>
            <person name="Zhou Z."/>
            <person name="Liu Y."/>
            <person name="Xu W."/>
            <person name="Pan J."/>
            <person name="Luo Z.H."/>
            <person name="Li M."/>
        </authorList>
    </citation>
    <scope>NUCLEOTIDE SEQUENCE [LARGE SCALE GENOMIC DNA]</scope>
    <source>
        <strain evidence="1">SpSt-1181</strain>
    </source>
</reference>
<dbReference type="EMBL" id="DSBW01000049">
    <property type="protein sequence ID" value="HED30472.1"/>
    <property type="molecule type" value="Genomic_DNA"/>
</dbReference>
<dbReference type="InterPro" id="IPR007398">
    <property type="entry name" value="BioG"/>
</dbReference>